<dbReference type="InterPro" id="IPR053248">
    <property type="entry name" value="Zinc_finger_MYND_domain"/>
</dbReference>
<dbReference type="OrthoDB" id="674604at2759"/>
<dbReference type="Gene3D" id="1.25.40.10">
    <property type="entry name" value="Tetratricopeptide repeat domain"/>
    <property type="match status" value="1"/>
</dbReference>
<dbReference type="EMBL" id="CCYD01001884">
    <property type="protein sequence ID" value="CEG45988.1"/>
    <property type="molecule type" value="Genomic_DNA"/>
</dbReference>
<evidence type="ECO:0000313" key="2">
    <source>
        <dbReference type="Proteomes" id="UP000054928"/>
    </source>
</evidence>
<dbReference type="Proteomes" id="UP000054928">
    <property type="component" value="Unassembled WGS sequence"/>
</dbReference>
<dbReference type="GeneID" id="36397372"/>
<sequence>MNAFIGSLDNEQCEQIRLESEELYFAQRLKQAHAKVVEALRVAIQIYGKASLHLVPFYLLLIDILLREKQLKPSEKMLSLVNWLLIKNGDTLVSTAKFSEETTRHFQIRMNKLYSLLHLEYEAFLEGLQCAANGTYHCSLLFGPDHVYTSELYFCLGITFHRMQRGTLLKESRQDGQKNNELQQQIQQNDRSLAMLDKVVDIWQCFLTNPPQNLAAWKLEHRRLLQEANLMLHQIVSMRETLLGAKHITTGQVQYTLGLLLLLLQDKDQAKVFVKQAADIYVTELGSEHPSTVEVIGALRELDEIGS</sequence>
<accession>A0A0P1AUY3</accession>
<dbReference type="PANTHER" id="PTHR46533:SF1">
    <property type="entry name" value="ZINC FINGER MYND DOMAIN-CONTAINING PROTEIN 12"/>
    <property type="match status" value="1"/>
</dbReference>
<name>A0A0P1AUY3_PLAHL</name>
<protein>
    <recommendedName>
        <fullName evidence="3">Tetratricopeptide-like helical</fullName>
    </recommendedName>
</protein>
<evidence type="ECO:0000313" key="1">
    <source>
        <dbReference type="EMBL" id="CEG45988.1"/>
    </source>
</evidence>
<reference evidence="2" key="1">
    <citation type="submission" date="2014-09" db="EMBL/GenBank/DDBJ databases">
        <authorList>
            <person name="Sharma Rahul"/>
            <person name="Thines Marco"/>
        </authorList>
    </citation>
    <scope>NUCLEOTIDE SEQUENCE [LARGE SCALE GENOMIC DNA]</scope>
</reference>
<organism evidence="1 2">
    <name type="scientific">Plasmopara halstedii</name>
    <name type="common">Downy mildew of sunflower</name>
    <dbReference type="NCBI Taxonomy" id="4781"/>
    <lineage>
        <taxon>Eukaryota</taxon>
        <taxon>Sar</taxon>
        <taxon>Stramenopiles</taxon>
        <taxon>Oomycota</taxon>
        <taxon>Peronosporomycetes</taxon>
        <taxon>Peronosporales</taxon>
        <taxon>Peronosporaceae</taxon>
        <taxon>Plasmopara</taxon>
    </lineage>
</organism>
<dbReference type="RefSeq" id="XP_024582357.1">
    <property type="nucleotide sequence ID" value="XM_024716795.1"/>
</dbReference>
<dbReference type="OMA" id="KILFMLY"/>
<dbReference type="InterPro" id="IPR011990">
    <property type="entry name" value="TPR-like_helical_dom_sf"/>
</dbReference>
<evidence type="ECO:0008006" key="3">
    <source>
        <dbReference type="Google" id="ProtNLM"/>
    </source>
</evidence>
<proteinExistence type="predicted"/>
<dbReference type="AlphaFoldDB" id="A0A0P1AUY3"/>
<dbReference type="PANTHER" id="PTHR46533">
    <property type="entry name" value="ZINC FINGER MYND DOMAIN-CONTAINING PROTEIN 12"/>
    <property type="match status" value="1"/>
</dbReference>
<keyword evidence="2" id="KW-1185">Reference proteome</keyword>